<organism evidence="1 2">
    <name type="scientific">Araneus ventricosus</name>
    <name type="common">Orbweaver spider</name>
    <name type="synonym">Epeira ventricosa</name>
    <dbReference type="NCBI Taxonomy" id="182803"/>
    <lineage>
        <taxon>Eukaryota</taxon>
        <taxon>Metazoa</taxon>
        <taxon>Ecdysozoa</taxon>
        <taxon>Arthropoda</taxon>
        <taxon>Chelicerata</taxon>
        <taxon>Arachnida</taxon>
        <taxon>Araneae</taxon>
        <taxon>Araneomorphae</taxon>
        <taxon>Entelegynae</taxon>
        <taxon>Araneoidea</taxon>
        <taxon>Araneidae</taxon>
        <taxon>Araneus</taxon>
    </lineage>
</organism>
<dbReference type="EMBL" id="BGPR01025082">
    <property type="protein sequence ID" value="GBN93698.1"/>
    <property type="molecule type" value="Genomic_DNA"/>
</dbReference>
<reference evidence="1 2" key="1">
    <citation type="journal article" date="2019" name="Sci. Rep.">
        <title>Orb-weaving spider Araneus ventricosus genome elucidates the spidroin gene catalogue.</title>
        <authorList>
            <person name="Kono N."/>
            <person name="Nakamura H."/>
            <person name="Ohtoshi R."/>
            <person name="Moran D.A.P."/>
            <person name="Shinohara A."/>
            <person name="Yoshida Y."/>
            <person name="Fujiwara M."/>
            <person name="Mori M."/>
            <person name="Tomita M."/>
            <person name="Arakawa K."/>
        </authorList>
    </citation>
    <scope>NUCLEOTIDE SEQUENCE [LARGE SCALE GENOMIC DNA]</scope>
</reference>
<evidence type="ECO:0000313" key="1">
    <source>
        <dbReference type="EMBL" id="GBN93698.1"/>
    </source>
</evidence>
<comment type="caution">
    <text evidence="1">The sequence shown here is derived from an EMBL/GenBank/DDBJ whole genome shotgun (WGS) entry which is preliminary data.</text>
</comment>
<protein>
    <submittedName>
        <fullName evidence="1">Uncharacterized protein</fullName>
    </submittedName>
</protein>
<sequence>MKKLVRSIFTLPYVPKIPFTSKAADEKDANNESTFLDKSQRSEAMQIVQQYHQSVRNKSNEDLGLDEEIFRPMEEFSAIDYYLTGNLRNFRYHRLSPIPEETEEELARWNESTEFDENPTQTEKQKVSMCVQDLVEI</sequence>
<accession>A0A4Y2SZ82</accession>
<proteinExistence type="predicted"/>
<evidence type="ECO:0000313" key="2">
    <source>
        <dbReference type="Proteomes" id="UP000499080"/>
    </source>
</evidence>
<dbReference type="OrthoDB" id="6450154at2759"/>
<dbReference type="AlphaFoldDB" id="A0A4Y2SZ82"/>
<dbReference type="Proteomes" id="UP000499080">
    <property type="component" value="Unassembled WGS sequence"/>
</dbReference>
<name>A0A4Y2SZ82_ARAVE</name>
<gene>
    <name evidence="1" type="ORF">AVEN_236873_1</name>
</gene>
<keyword evidence="2" id="KW-1185">Reference proteome</keyword>